<dbReference type="Proteomes" id="UP000800035">
    <property type="component" value="Unassembled WGS sequence"/>
</dbReference>
<protein>
    <submittedName>
        <fullName evidence="2">Uncharacterized protein</fullName>
    </submittedName>
</protein>
<evidence type="ECO:0000313" key="2">
    <source>
        <dbReference type="EMBL" id="KAF1950770.1"/>
    </source>
</evidence>
<dbReference type="EMBL" id="ML977022">
    <property type="protein sequence ID" value="KAF1950770.1"/>
    <property type="molecule type" value="Genomic_DNA"/>
</dbReference>
<evidence type="ECO:0000313" key="3">
    <source>
        <dbReference type="Proteomes" id="UP000800035"/>
    </source>
</evidence>
<feature type="region of interest" description="Disordered" evidence="1">
    <location>
        <begin position="37"/>
        <end position="124"/>
    </location>
</feature>
<keyword evidence="3" id="KW-1185">Reference proteome</keyword>
<name>A0A6A5TEV0_9PLEO</name>
<accession>A0A6A5TEV0</accession>
<dbReference type="AlphaFoldDB" id="A0A6A5TEV0"/>
<reference evidence="2" key="1">
    <citation type="journal article" date="2020" name="Stud. Mycol.">
        <title>101 Dothideomycetes genomes: a test case for predicting lifestyles and emergence of pathogens.</title>
        <authorList>
            <person name="Haridas S."/>
            <person name="Albert R."/>
            <person name="Binder M."/>
            <person name="Bloem J."/>
            <person name="Labutti K."/>
            <person name="Salamov A."/>
            <person name="Andreopoulos B."/>
            <person name="Baker S."/>
            <person name="Barry K."/>
            <person name="Bills G."/>
            <person name="Bluhm B."/>
            <person name="Cannon C."/>
            <person name="Castanera R."/>
            <person name="Culley D."/>
            <person name="Daum C."/>
            <person name="Ezra D."/>
            <person name="Gonzalez J."/>
            <person name="Henrissat B."/>
            <person name="Kuo A."/>
            <person name="Liang C."/>
            <person name="Lipzen A."/>
            <person name="Lutzoni F."/>
            <person name="Magnuson J."/>
            <person name="Mondo S."/>
            <person name="Nolan M."/>
            <person name="Ohm R."/>
            <person name="Pangilinan J."/>
            <person name="Park H.-J."/>
            <person name="Ramirez L."/>
            <person name="Alfaro M."/>
            <person name="Sun H."/>
            <person name="Tritt A."/>
            <person name="Yoshinaga Y."/>
            <person name="Zwiers L.-H."/>
            <person name="Turgeon B."/>
            <person name="Goodwin S."/>
            <person name="Spatafora J."/>
            <person name="Crous P."/>
            <person name="Grigoriev I."/>
        </authorList>
    </citation>
    <scope>NUCLEOTIDE SEQUENCE</scope>
    <source>
        <strain evidence="2">CBS 675.92</strain>
    </source>
</reference>
<sequence>MAGLHLEHQASAAQILSLYFDGRGLITAWLKIPPIEPNTEDVPQVNISPRAGPTRCDCNRVPQRPKTIATPLIVSPRKRPLPPKQGGNLTPIRAHKNGIVKPYAAPARPPPNRKPPLRRTRSVTPSETMFRVPGGFIE</sequence>
<organism evidence="2 3">
    <name type="scientific">Byssothecium circinans</name>
    <dbReference type="NCBI Taxonomy" id="147558"/>
    <lineage>
        <taxon>Eukaryota</taxon>
        <taxon>Fungi</taxon>
        <taxon>Dikarya</taxon>
        <taxon>Ascomycota</taxon>
        <taxon>Pezizomycotina</taxon>
        <taxon>Dothideomycetes</taxon>
        <taxon>Pleosporomycetidae</taxon>
        <taxon>Pleosporales</taxon>
        <taxon>Massarineae</taxon>
        <taxon>Massarinaceae</taxon>
        <taxon>Byssothecium</taxon>
    </lineage>
</organism>
<proteinExistence type="predicted"/>
<gene>
    <name evidence="2" type="ORF">CC80DRAFT_222295</name>
</gene>
<evidence type="ECO:0000256" key="1">
    <source>
        <dbReference type="SAM" id="MobiDB-lite"/>
    </source>
</evidence>